<accession>A0A3Q7I5R5</accession>
<reference evidence="1" key="2">
    <citation type="submission" date="2019-01" db="UniProtKB">
        <authorList>
            <consortium name="EnsemblPlants"/>
        </authorList>
    </citation>
    <scope>IDENTIFICATION</scope>
    <source>
        <strain evidence="1">cv. Heinz 1706</strain>
    </source>
</reference>
<dbReference type="Gene3D" id="3.30.70.270">
    <property type="match status" value="1"/>
</dbReference>
<dbReference type="Gramene" id="Solyc07g041895.1.1">
    <property type="protein sequence ID" value="Solyc07g041895.1.1"/>
    <property type="gene ID" value="Solyc07g041895.1"/>
</dbReference>
<evidence type="ECO:0000313" key="1">
    <source>
        <dbReference type="EnsemblPlants" id="Solyc07g041895.1.1"/>
    </source>
</evidence>
<dbReference type="AlphaFoldDB" id="A0A3Q7I5R5"/>
<name>A0A3Q7I5R5_SOLLC</name>
<evidence type="ECO:0000313" key="2">
    <source>
        <dbReference type="Proteomes" id="UP000004994"/>
    </source>
</evidence>
<dbReference type="PANTHER" id="PTHR24559">
    <property type="entry name" value="TRANSPOSON TY3-I GAG-POL POLYPROTEIN"/>
    <property type="match status" value="1"/>
</dbReference>
<organism evidence="1">
    <name type="scientific">Solanum lycopersicum</name>
    <name type="common">Tomato</name>
    <name type="synonym">Lycopersicon esculentum</name>
    <dbReference type="NCBI Taxonomy" id="4081"/>
    <lineage>
        <taxon>Eukaryota</taxon>
        <taxon>Viridiplantae</taxon>
        <taxon>Streptophyta</taxon>
        <taxon>Embryophyta</taxon>
        <taxon>Tracheophyta</taxon>
        <taxon>Spermatophyta</taxon>
        <taxon>Magnoliopsida</taxon>
        <taxon>eudicotyledons</taxon>
        <taxon>Gunneridae</taxon>
        <taxon>Pentapetalae</taxon>
        <taxon>asterids</taxon>
        <taxon>lamiids</taxon>
        <taxon>Solanales</taxon>
        <taxon>Solanaceae</taxon>
        <taxon>Solanoideae</taxon>
        <taxon>Solaneae</taxon>
        <taxon>Solanum</taxon>
        <taxon>Solanum subgen. Lycopersicon</taxon>
    </lineage>
</organism>
<dbReference type="EnsemblPlants" id="Solyc07g041895.1.1">
    <property type="protein sequence ID" value="Solyc07g041895.1.1"/>
    <property type="gene ID" value="Solyc07g041895.1"/>
</dbReference>
<reference evidence="1" key="1">
    <citation type="journal article" date="2012" name="Nature">
        <title>The tomato genome sequence provides insights into fleshy fruit evolution.</title>
        <authorList>
            <consortium name="Tomato Genome Consortium"/>
        </authorList>
    </citation>
    <scope>NUCLEOTIDE SEQUENCE [LARGE SCALE GENOMIC DNA]</scope>
    <source>
        <strain evidence="1">cv. Heinz 1706</strain>
    </source>
</reference>
<protein>
    <submittedName>
        <fullName evidence="1">Uncharacterized protein</fullName>
    </submittedName>
</protein>
<keyword evidence="2" id="KW-1185">Reference proteome</keyword>
<dbReference type="Proteomes" id="UP000004994">
    <property type="component" value="Chromosome 7"/>
</dbReference>
<dbReference type="InParanoid" id="A0A3Q7I5R5"/>
<dbReference type="InterPro" id="IPR053134">
    <property type="entry name" value="RNA-dir_DNA_polymerase"/>
</dbReference>
<proteinExistence type="predicted"/>
<sequence>MFKLEPRAKIPAFTPYLIVLPKTEELRKQSKKLLHVVTLAHQRHSLDGLLCLCIDYRHLISKNKFRILLIVDLFDRLGKAKYFTKLDPCKG</sequence>
<dbReference type="InterPro" id="IPR043128">
    <property type="entry name" value="Rev_trsase/Diguanyl_cyclase"/>
</dbReference>
<dbReference type="PANTHER" id="PTHR24559:SF436">
    <property type="entry name" value="RNA-DIRECTED DNA POLYMERASE HOMOLOG"/>
    <property type="match status" value="1"/>
</dbReference>
<dbReference type="InterPro" id="IPR043502">
    <property type="entry name" value="DNA/RNA_pol_sf"/>
</dbReference>
<dbReference type="Gene3D" id="3.10.10.10">
    <property type="entry name" value="HIV Type 1 Reverse Transcriptase, subunit A, domain 1"/>
    <property type="match status" value="1"/>
</dbReference>
<dbReference type="SUPFAM" id="SSF56672">
    <property type="entry name" value="DNA/RNA polymerases"/>
    <property type="match status" value="1"/>
</dbReference>